<evidence type="ECO:0000256" key="1">
    <source>
        <dbReference type="SAM" id="MobiDB-lite"/>
    </source>
</evidence>
<accession>A0A084VUT6</accession>
<dbReference type="EnsemblMetazoa" id="ASIC009362-RA">
    <property type="protein sequence ID" value="ASIC009362-PA"/>
    <property type="gene ID" value="ASIC009362"/>
</dbReference>
<feature type="region of interest" description="Disordered" evidence="1">
    <location>
        <begin position="134"/>
        <end position="163"/>
    </location>
</feature>
<keyword evidence="4" id="KW-1185">Reference proteome</keyword>
<dbReference type="Proteomes" id="UP000030765">
    <property type="component" value="Unassembled WGS sequence"/>
</dbReference>
<sequence>MLADKREEGAVEAHNTASFARVTTIQINSLLYFGRAMECLVEVLAQQEQDPIKKGGFVFLPRTTTYPAGAMQSGRKRKGAGKYERSSGCLQPSTPPHLLDPTEHIHRTVELWPITIIANRPAGPLRYQRYRLDPPETRSKARSPKNLQPAKRAGCSAEMQGPSAGCCCPVARNGVRRLIDEYEKDTPASPKQTSGEREPGDKTICPTDEKAEESICAYHRSPWQGGGHTPELS</sequence>
<dbReference type="EMBL" id="KE525142">
    <property type="protein sequence ID" value="KFB41730.1"/>
    <property type="molecule type" value="Genomic_DNA"/>
</dbReference>
<proteinExistence type="predicted"/>
<dbReference type="VEuPathDB" id="VectorBase:ASIC009362"/>
<reference evidence="2 4" key="1">
    <citation type="journal article" date="2014" name="BMC Genomics">
        <title>Genome sequence of Anopheles sinensis provides insight into genetics basis of mosquito competence for malaria parasites.</title>
        <authorList>
            <person name="Zhou D."/>
            <person name="Zhang D."/>
            <person name="Ding G."/>
            <person name="Shi L."/>
            <person name="Hou Q."/>
            <person name="Ye Y."/>
            <person name="Xu Y."/>
            <person name="Zhou H."/>
            <person name="Xiong C."/>
            <person name="Li S."/>
            <person name="Yu J."/>
            <person name="Hong S."/>
            <person name="Yu X."/>
            <person name="Zou P."/>
            <person name="Chen C."/>
            <person name="Chang X."/>
            <person name="Wang W."/>
            <person name="Lv Y."/>
            <person name="Sun Y."/>
            <person name="Ma L."/>
            <person name="Shen B."/>
            <person name="Zhu C."/>
        </authorList>
    </citation>
    <scope>NUCLEOTIDE SEQUENCE [LARGE SCALE GENOMIC DNA]</scope>
</reference>
<feature type="region of interest" description="Disordered" evidence="1">
    <location>
        <begin position="183"/>
        <end position="208"/>
    </location>
</feature>
<organism evidence="2">
    <name type="scientific">Anopheles sinensis</name>
    <name type="common">Mosquito</name>
    <dbReference type="NCBI Taxonomy" id="74873"/>
    <lineage>
        <taxon>Eukaryota</taxon>
        <taxon>Metazoa</taxon>
        <taxon>Ecdysozoa</taxon>
        <taxon>Arthropoda</taxon>
        <taxon>Hexapoda</taxon>
        <taxon>Insecta</taxon>
        <taxon>Pterygota</taxon>
        <taxon>Neoptera</taxon>
        <taxon>Endopterygota</taxon>
        <taxon>Diptera</taxon>
        <taxon>Nematocera</taxon>
        <taxon>Culicoidea</taxon>
        <taxon>Culicidae</taxon>
        <taxon>Anophelinae</taxon>
        <taxon>Anopheles</taxon>
    </lineage>
</organism>
<evidence type="ECO:0000313" key="4">
    <source>
        <dbReference type="Proteomes" id="UP000030765"/>
    </source>
</evidence>
<dbReference type="EMBL" id="ATLV01017013">
    <property type="status" value="NOT_ANNOTATED_CDS"/>
    <property type="molecule type" value="Genomic_DNA"/>
</dbReference>
<name>A0A084VUT6_ANOSI</name>
<evidence type="ECO:0000313" key="2">
    <source>
        <dbReference type="EMBL" id="KFB41730.1"/>
    </source>
</evidence>
<feature type="region of interest" description="Disordered" evidence="1">
    <location>
        <begin position="68"/>
        <end position="101"/>
    </location>
</feature>
<dbReference type="AlphaFoldDB" id="A0A084VUT6"/>
<gene>
    <name evidence="2" type="ORF">ZHAS_00009362</name>
</gene>
<protein>
    <submittedName>
        <fullName evidence="2">Uncharacterized protein LOC101038258</fullName>
    </submittedName>
</protein>
<reference evidence="3" key="2">
    <citation type="submission" date="2020-05" db="UniProtKB">
        <authorList>
            <consortium name="EnsemblMetazoa"/>
        </authorList>
    </citation>
    <scope>IDENTIFICATION</scope>
</reference>
<feature type="compositionally biased region" description="Basic and acidic residues" evidence="1">
    <location>
        <begin position="194"/>
        <end position="208"/>
    </location>
</feature>
<evidence type="ECO:0000313" key="3">
    <source>
        <dbReference type="EnsemblMetazoa" id="ASIC009362-PA"/>
    </source>
</evidence>